<proteinExistence type="predicted"/>
<feature type="coiled-coil region" evidence="1">
    <location>
        <begin position="103"/>
        <end position="130"/>
    </location>
</feature>
<dbReference type="Proteomes" id="UP000093000">
    <property type="component" value="Unassembled WGS sequence"/>
</dbReference>
<accession>A0A1C7NLF7</accession>
<evidence type="ECO:0000313" key="3">
    <source>
        <dbReference type="Proteomes" id="UP000093000"/>
    </source>
</evidence>
<dbReference type="InParanoid" id="A0A1C7NLF7"/>
<reference evidence="2 3" key="1">
    <citation type="submission" date="2016-03" db="EMBL/GenBank/DDBJ databases">
        <title>Choanephora cucurbitarum.</title>
        <authorList>
            <person name="Min B."/>
            <person name="Park H."/>
            <person name="Park J.-H."/>
            <person name="Shin H.-D."/>
            <person name="Choi I.-G."/>
        </authorList>
    </citation>
    <scope>NUCLEOTIDE SEQUENCE [LARGE SCALE GENOMIC DNA]</scope>
    <source>
        <strain evidence="2 3">KUS-F28377</strain>
    </source>
</reference>
<name>A0A1C7NLF7_9FUNG</name>
<dbReference type="STRING" id="101091.A0A1C7NLF7"/>
<keyword evidence="1" id="KW-0175">Coiled coil</keyword>
<gene>
    <name evidence="2" type="ORF">A0J61_01968</name>
</gene>
<evidence type="ECO:0000313" key="2">
    <source>
        <dbReference type="EMBL" id="OBZ89973.1"/>
    </source>
</evidence>
<dbReference type="EMBL" id="LUGH01000069">
    <property type="protein sequence ID" value="OBZ89973.1"/>
    <property type="molecule type" value="Genomic_DNA"/>
</dbReference>
<organism evidence="2 3">
    <name type="scientific">Choanephora cucurbitarum</name>
    <dbReference type="NCBI Taxonomy" id="101091"/>
    <lineage>
        <taxon>Eukaryota</taxon>
        <taxon>Fungi</taxon>
        <taxon>Fungi incertae sedis</taxon>
        <taxon>Mucoromycota</taxon>
        <taxon>Mucoromycotina</taxon>
        <taxon>Mucoromycetes</taxon>
        <taxon>Mucorales</taxon>
        <taxon>Mucorineae</taxon>
        <taxon>Choanephoraceae</taxon>
        <taxon>Choanephoroideae</taxon>
        <taxon>Choanephora</taxon>
    </lineage>
</organism>
<comment type="caution">
    <text evidence="2">The sequence shown here is derived from an EMBL/GenBank/DDBJ whole genome shotgun (WGS) entry which is preliminary data.</text>
</comment>
<dbReference type="AlphaFoldDB" id="A0A1C7NLF7"/>
<keyword evidence="3" id="KW-1185">Reference proteome</keyword>
<dbReference type="OrthoDB" id="2368002at2759"/>
<sequence length="413" mass="46722">MDEAHVSDEKVHSKNKTVDRISRLFLKKKKSAGSSSSVSSLSEPSIFLSQQATHASTISLASSQIECSPRASSSYQLGDEASVHSKLTRTLSIKSAISTRQLIQQQRHLLEELDTQKSQFQSKISQLTEQCAKQHEKVKQRQSDMTVLENNYQAHLRSVRSSDDDPESIGKKILAILDRIRQLASQLVPYADPMVTTEKLSTLWLNLGPAIERLGKPLPPHRLQVLVEKFMMDVLVQNLNTNFFPGLTCNEAFVELQQWFDENDVHLFSTRLRQELAMVIVQQQTREGSDVQLSWQKAVDRHWHHLYRGLQKAFPAYLKKSEIDGEYSQQLRQLVEDVVRLGSAMKGQELMMTAVDVREGIQPLDSQLMDDVDGQQSGIIAFCISPPFVVNVGHQYKPLVKGRVLCFPTLDTN</sequence>
<protein>
    <submittedName>
        <fullName evidence="2">Uncharacterized protein</fullName>
    </submittedName>
</protein>
<evidence type="ECO:0000256" key="1">
    <source>
        <dbReference type="SAM" id="Coils"/>
    </source>
</evidence>